<evidence type="ECO:0000256" key="8">
    <source>
        <dbReference type="ARBA" id="ARBA00023242"/>
    </source>
</evidence>
<dbReference type="SUPFAM" id="SSF57667">
    <property type="entry name" value="beta-beta-alpha zinc fingers"/>
    <property type="match status" value="1"/>
</dbReference>
<keyword evidence="6" id="KW-0805">Transcription regulation</keyword>
<feature type="domain" description="C2H2-type" evidence="11">
    <location>
        <begin position="22"/>
        <end position="51"/>
    </location>
</feature>
<dbReference type="Proteomes" id="UP000308652">
    <property type="component" value="Unassembled WGS sequence"/>
</dbReference>
<dbReference type="PANTHER" id="PTHR47428:SF2">
    <property type="entry name" value="ZINC FINGER PROTEIN RSV1"/>
    <property type="match status" value="1"/>
</dbReference>
<dbReference type="GO" id="GO:0008270">
    <property type="term" value="F:zinc ion binding"/>
    <property type="evidence" value="ECO:0007669"/>
    <property type="project" value="UniProtKB-KW"/>
</dbReference>
<feature type="compositionally biased region" description="Low complexity" evidence="10">
    <location>
        <begin position="584"/>
        <end position="614"/>
    </location>
</feature>
<dbReference type="GO" id="GO:0000978">
    <property type="term" value="F:RNA polymerase II cis-regulatory region sequence-specific DNA binding"/>
    <property type="evidence" value="ECO:0007669"/>
    <property type="project" value="TreeGrafter"/>
</dbReference>
<evidence type="ECO:0000256" key="2">
    <source>
        <dbReference type="ARBA" id="ARBA00022723"/>
    </source>
</evidence>
<dbReference type="FunFam" id="3.30.160.60:FF:000125">
    <property type="entry name" value="Putative zinc finger protein 143"/>
    <property type="match status" value="1"/>
</dbReference>
<keyword evidence="3" id="KW-0677">Repeat</keyword>
<keyword evidence="7" id="KW-0804">Transcription</keyword>
<dbReference type="EMBL" id="ML213596">
    <property type="protein sequence ID" value="TFK40762.1"/>
    <property type="molecule type" value="Genomic_DNA"/>
</dbReference>
<dbReference type="InterPro" id="IPR036236">
    <property type="entry name" value="Znf_C2H2_sf"/>
</dbReference>
<dbReference type="GO" id="GO:0005634">
    <property type="term" value="C:nucleus"/>
    <property type="evidence" value="ECO:0007669"/>
    <property type="project" value="UniProtKB-SubCell"/>
</dbReference>
<dbReference type="GO" id="GO:0000433">
    <property type="term" value="P:carbon catabolite repression of transcription from RNA polymerase II promoter by glucose"/>
    <property type="evidence" value="ECO:0007669"/>
    <property type="project" value="TreeGrafter"/>
</dbReference>
<keyword evidence="2" id="KW-0479">Metal-binding</keyword>
<feature type="compositionally biased region" description="Polar residues" evidence="10">
    <location>
        <begin position="664"/>
        <end position="685"/>
    </location>
</feature>
<evidence type="ECO:0000256" key="7">
    <source>
        <dbReference type="ARBA" id="ARBA00023163"/>
    </source>
</evidence>
<feature type="compositionally biased region" description="Basic and acidic residues" evidence="10">
    <location>
        <begin position="311"/>
        <end position="320"/>
    </location>
</feature>
<evidence type="ECO:0000256" key="4">
    <source>
        <dbReference type="ARBA" id="ARBA00022771"/>
    </source>
</evidence>
<feature type="region of interest" description="Disordered" evidence="10">
    <location>
        <begin position="648"/>
        <end position="714"/>
    </location>
</feature>
<gene>
    <name evidence="12" type="ORF">BDQ12DRAFT_466388</name>
</gene>
<feature type="region of interest" description="Disordered" evidence="10">
    <location>
        <begin position="498"/>
        <end position="636"/>
    </location>
</feature>
<dbReference type="OrthoDB" id="654211at2759"/>
<dbReference type="FunFam" id="3.30.160.60:FF:000018">
    <property type="entry name" value="Krueppel-like factor 15"/>
    <property type="match status" value="1"/>
</dbReference>
<proteinExistence type="predicted"/>
<reference evidence="12 13" key="1">
    <citation type="journal article" date="2019" name="Nat. Ecol. Evol.">
        <title>Megaphylogeny resolves global patterns of mushroom evolution.</title>
        <authorList>
            <person name="Varga T."/>
            <person name="Krizsan K."/>
            <person name="Foldi C."/>
            <person name="Dima B."/>
            <person name="Sanchez-Garcia M."/>
            <person name="Sanchez-Ramirez S."/>
            <person name="Szollosi G.J."/>
            <person name="Szarkandi J.G."/>
            <person name="Papp V."/>
            <person name="Albert L."/>
            <person name="Andreopoulos W."/>
            <person name="Angelini C."/>
            <person name="Antonin V."/>
            <person name="Barry K.W."/>
            <person name="Bougher N.L."/>
            <person name="Buchanan P."/>
            <person name="Buyck B."/>
            <person name="Bense V."/>
            <person name="Catcheside P."/>
            <person name="Chovatia M."/>
            <person name="Cooper J."/>
            <person name="Damon W."/>
            <person name="Desjardin D."/>
            <person name="Finy P."/>
            <person name="Geml J."/>
            <person name="Haridas S."/>
            <person name="Hughes K."/>
            <person name="Justo A."/>
            <person name="Karasinski D."/>
            <person name="Kautmanova I."/>
            <person name="Kiss B."/>
            <person name="Kocsube S."/>
            <person name="Kotiranta H."/>
            <person name="LaButti K.M."/>
            <person name="Lechner B.E."/>
            <person name="Liimatainen K."/>
            <person name="Lipzen A."/>
            <person name="Lukacs Z."/>
            <person name="Mihaltcheva S."/>
            <person name="Morgado L.N."/>
            <person name="Niskanen T."/>
            <person name="Noordeloos M.E."/>
            <person name="Ohm R.A."/>
            <person name="Ortiz-Santana B."/>
            <person name="Ovrebo C."/>
            <person name="Racz N."/>
            <person name="Riley R."/>
            <person name="Savchenko A."/>
            <person name="Shiryaev A."/>
            <person name="Soop K."/>
            <person name="Spirin V."/>
            <person name="Szebenyi C."/>
            <person name="Tomsovsky M."/>
            <person name="Tulloss R.E."/>
            <person name="Uehling J."/>
            <person name="Grigoriev I.V."/>
            <person name="Vagvolgyi C."/>
            <person name="Papp T."/>
            <person name="Martin F.M."/>
            <person name="Miettinen O."/>
            <person name="Hibbett D.S."/>
            <person name="Nagy L.G."/>
        </authorList>
    </citation>
    <scope>NUCLEOTIDE SEQUENCE [LARGE SCALE GENOMIC DNA]</scope>
    <source>
        <strain evidence="12 13">CBS 166.37</strain>
    </source>
</reference>
<dbReference type="PANTHER" id="PTHR47428">
    <property type="entry name" value="REGULATORY PROTEIN MIG1-RELATED"/>
    <property type="match status" value="1"/>
</dbReference>
<dbReference type="PROSITE" id="PS50157">
    <property type="entry name" value="ZINC_FINGER_C2H2_2"/>
    <property type="match status" value="2"/>
</dbReference>
<dbReference type="PROSITE" id="PS00028">
    <property type="entry name" value="ZINC_FINGER_C2H2_1"/>
    <property type="match status" value="2"/>
</dbReference>
<dbReference type="STRING" id="68775.A0A5C3M5Z6"/>
<evidence type="ECO:0000256" key="9">
    <source>
        <dbReference type="PROSITE-ProRule" id="PRU00042"/>
    </source>
</evidence>
<evidence type="ECO:0000313" key="13">
    <source>
        <dbReference type="Proteomes" id="UP000308652"/>
    </source>
</evidence>
<comment type="subcellular location">
    <subcellularLocation>
        <location evidence="1">Nucleus</location>
    </subcellularLocation>
</comment>
<dbReference type="Pfam" id="PF00096">
    <property type="entry name" value="zf-C2H2"/>
    <property type="match status" value="2"/>
</dbReference>
<evidence type="ECO:0000256" key="3">
    <source>
        <dbReference type="ARBA" id="ARBA00022737"/>
    </source>
</evidence>
<feature type="domain" description="C2H2-type" evidence="11">
    <location>
        <begin position="52"/>
        <end position="81"/>
    </location>
</feature>
<dbReference type="Gene3D" id="3.30.160.60">
    <property type="entry name" value="Classic Zinc Finger"/>
    <property type="match status" value="2"/>
</dbReference>
<feature type="compositionally biased region" description="Basic residues" evidence="10">
    <location>
        <begin position="365"/>
        <end position="388"/>
    </location>
</feature>
<feature type="compositionally biased region" description="Basic residues" evidence="10">
    <location>
        <begin position="163"/>
        <end position="174"/>
    </location>
</feature>
<protein>
    <recommendedName>
        <fullName evidence="11">C2H2-type domain-containing protein</fullName>
    </recommendedName>
</protein>
<organism evidence="12 13">
    <name type="scientific">Crucibulum laeve</name>
    <dbReference type="NCBI Taxonomy" id="68775"/>
    <lineage>
        <taxon>Eukaryota</taxon>
        <taxon>Fungi</taxon>
        <taxon>Dikarya</taxon>
        <taxon>Basidiomycota</taxon>
        <taxon>Agaricomycotina</taxon>
        <taxon>Agaricomycetes</taxon>
        <taxon>Agaricomycetidae</taxon>
        <taxon>Agaricales</taxon>
        <taxon>Agaricineae</taxon>
        <taxon>Nidulariaceae</taxon>
        <taxon>Crucibulum</taxon>
    </lineage>
</organism>
<feature type="region of interest" description="Disordered" evidence="10">
    <location>
        <begin position="126"/>
        <end position="187"/>
    </location>
</feature>
<feature type="region of interest" description="Disordered" evidence="10">
    <location>
        <begin position="81"/>
        <end position="111"/>
    </location>
</feature>
<feature type="compositionally biased region" description="Low complexity" evidence="10">
    <location>
        <begin position="558"/>
        <end position="577"/>
    </location>
</feature>
<feature type="region of interest" description="Disordered" evidence="10">
    <location>
        <begin position="290"/>
        <end position="440"/>
    </location>
</feature>
<dbReference type="SMART" id="SM00355">
    <property type="entry name" value="ZnF_C2H2"/>
    <property type="match status" value="2"/>
</dbReference>
<evidence type="ECO:0000259" key="11">
    <source>
        <dbReference type="PROSITE" id="PS50157"/>
    </source>
</evidence>
<evidence type="ECO:0000256" key="6">
    <source>
        <dbReference type="ARBA" id="ARBA00023015"/>
    </source>
</evidence>
<evidence type="ECO:0000256" key="1">
    <source>
        <dbReference type="ARBA" id="ARBA00004123"/>
    </source>
</evidence>
<keyword evidence="5" id="KW-0862">Zinc</keyword>
<evidence type="ECO:0000256" key="10">
    <source>
        <dbReference type="SAM" id="MobiDB-lite"/>
    </source>
</evidence>
<feature type="compositionally biased region" description="Polar residues" evidence="10">
    <location>
        <begin position="503"/>
        <end position="517"/>
    </location>
</feature>
<accession>A0A5C3M5Z6</accession>
<keyword evidence="8" id="KW-0539">Nucleus</keyword>
<name>A0A5C3M5Z6_9AGAR</name>
<dbReference type="AlphaFoldDB" id="A0A5C3M5Z6"/>
<feature type="compositionally biased region" description="Low complexity" evidence="10">
    <location>
        <begin position="652"/>
        <end position="663"/>
    </location>
</feature>
<keyword evidence="13" id="KW-1185">Reference proteome</keyword>
<feature type="compositionally biased region" description="Low complexity" evidence="10">
    <location>
        <begin position="395"/>
        <end position="406"/>
    </location>
</feature>
<evidence type="ECO:0000313" key="12">
    <source>
        <dbReference type="EMBL" id="TFK40762.1"/>
    </source>
</evidence>
<evidence type="ECO:0000256" key="5">
    <source>
        <dbReference type="ARBA" id="ARBA00022833"/>
    </source>
</evidence>
<feature type="compositionally biased region" description="Polar residues" evidence="10">
    <location>
        <begin position="615"/>
        <end position="625"/>
    </location>
</feature>
<dbReference type="GO" id="GO:0005737">
    <property type="term" value="C:cytoplasm"/>
    <property type="evidence" value="ECO:0007669"/>
    <property type="project" value="TreeGrafter"/>
</dbReference>
<dbReference type="InterPro" id="IPR013087">
    <property type="entry name" value="Znf_C2H2_type"/>
</dbReference>
<dbReference type="InterPro" id="IPR051007">
    <property type="entry name" value="creA/MIG_C2H2-ZnF"/>
</dbReference>
<sequence length="767" mass="82933">MVNSVNPDHPPAGHEKVVARPYKCPYPLCGRAFSRLEHQTRHIRTHTGEKPFMCTFPSCEKRFSRSDELTRHSRIHNNDHAHVHAPAGHSSGSKKGPSKSRADLSSMDDPEHLGYSLGVESYVSGPASGVRVKKKARSRANSDDEGESYARPTAVSSYDGPHARRSHTQPHHLSTHPTYNSRPFPPVSANPSPFTALSNVAIDELYELERQEALRRAEYEARHAEALRRAESQRHMHVHSMDDVTLSQQMRHARMSKSATTSPVMRAGLSLNGVEDRGYFGVSNEREWQTGAGAGGHVSAAGGSTLLDGEDTQRDREREKKGKRRLSGPAWHMTPASQGYPHESSAGLVQSRSSGHLVDAMKGNGHAHHHGVMSHPYHHPSHRHFGSAHRREESPSPISSDSESLPVHPSQSPPRMFHMGSHSRPQSHVSMDHSPPHYSSAVRTTTTEFAFTPSTSPFLGPLRTLNIHSTNPSRAPSPVLLPPPVLDRDITIVNGEEPFALSRPTSNYGSPPSSANSYLHRGMAKQQQRRNEAHGYAVPLFPPSHNDKSMPSLATPQLSSGPSSSGSSPASLSQHAPLAPPAPLLSSFHSHTAPNSASGSGTLSASSSRAPSPTHWTHPSASPTTHGHKDGSHHHHLAHSVRMAFGMTPIHSRSPPRNPSWPSFTSSSVTQPTSQAHSGISTPSHLNGFAAASISMPGSRSGSPPITLPPLKALSPTLRPIDGDGSGENSEKEHVAVEKVELPHFSEVEAAARAPASDSRMSIDFVR</sequence>
<dbReference type="GO" id="GO:0000981">
    <property type="term" value="F:DNA-binding transcription factor activity, RNA polymerase II-specific"/>
    <property type="evidence" value="ECO:0007669"/>
    <property type="project" value="UniProtKB-ARBA"/>
</dbReference>
<keyword evidence="4 9" id="KW-0863">Zinc-finger</keyword>